<keyword evidence="9 11" id="KW-0424">Laminin EGF-like domain</keyword>
<feature type="domain" description="Laminin EGF-like" evidence="15">
    <location>
        <begin position="280"/>
        <end position="326"/>
    </location>
</feature>
<feature type="disulfide bond" evidence="11">
    <location>
        <begin position="300"/>
        <end position="309"/>
    </location>
</feature>
<dbReference type="InterPro" id="IPR050372">
    <property type="entry name" value="Neurexin-related_CASP"/>
</dbReference>
<keyword evidence="12" id="KW-0175">Coiled coil</keyword>
<dbReference type="GO" id="GO:0005576">
    <property type="term" value="C:extracellular region"/>
    <property type="evidence" value="ECO:0007669"/>
    <property type="project" value="UniProtKB-ARBA"/>
</dbReference>
<dbReference type="PROSITE" id="PS50025">
    <property type="entry name" value="LAM_G_DOMAIN"/>
    <property type="match status" value="5"/>
</dbReference>
<keyword evidence="4" id="KW-0732">Signal</keyword>
<dbReference type="Proteomes" id="UP000594262">
    <property type="component" value="Unplaced"/>
</dbReference>
<keyword evidence="2" id="KW-0964">Secreted</keyword>
<feature type="domain" description="Laminin G" evidence="14">
    <location>
        <begin position="1134"/>
        <end position="1361"/>
    </location>
</feature>
<proteinExistence type="predicted"/>
<evidence type="ECO:0000256" key="1">
    <source>
        <dbReference type="ARBA" id="ARBA00004302"/>
    </source>
</evidence>
<feature type="domain" description="Laminin G" evidence="14">
    <location>
        <begin position="1897"/>
        <end position="2083"/>
    </location>
</feature>
<evidence type="ECO:0000313" key="18">
    <source>
        <dbReference type="Proteomes" id="UP000594262"/>
    </source>
</evidence>
<dbReference type="SUPFAM" id="SSF57196">
    <property type="entry name" value="EGF/Laminin"/>
    <property type="match status" value="4"/>
</dbReference>
<dbReference type="PROSITE" id="PS51115">
    <property type="entry name" value="LAMININ_IVA"/>
    <property type="match status" value="1"/>
</dbReference>
<dbReference type="Pfam" id="PF02210">
    <property type="entry name" value="Laminin_G_2"/>
    <property type="match status" value="4"/>
</dbReference>
<feature type="domain" description="Laminin EGF-like" evidence="15">
    <location>
        <begin position="77"/>
        <end position="119"/>
    </location>
</feature>
<feature type="compositionally biased region" description="Polar residues" evidence="13">
    <location>
        <begin position="489"/>
        <end position="508"/>
    </location>
</feature>
<keyword evidence="6" id="KW-0084">Basement membrane</keyword>
<evidence type="ECO:0000256" key="3">
    <source>
        <dbReference type="ARBA" id="ARBA00022530"/>
    </source>
</evidence>
<dbReference type="OrthoDB" id="18487at2759"/>
<feature type="domain" description="Laminin G" evidence="14">
    <location>
        <begin position="1365"/>
        <end position="1575"/>
    </location>
</feature>
<keyword evidence="7 11" id="KW-1015">Disulfide bond</keyword>
<dbReference type="SMART" id="SM00180">
    <property type="entry name" value="EGF_Lam"/>
    <property type="match status" value="6"/>
</dbReference>
<feature type="domain" description="Laminin EGF-like" evidence="15">
    <location>
        <begin position="231"/>
        <end position="276"/>
    </location>
</feature>
<comment type="subcellular location">
    <subcellularLocation>
        <location evidence="1">Secreted</location>
        <location evidence="1">Extracellular space</location>
        <location evidence="1">Extracellular matrix</location>
        <location evidence="1">Basement membrane</location>
    </subcellularLocation>
</comment>
<dbReference type="PANTHER" id="PTHR15036:SF85">
    <property type="entry name" value="SP2353, ISOFORM A"/>
    <property type="match status" value="1"/>
</dbReference>
<organism evidence="17 18">
    <name type="scientific">Clytia hemisphaerica</name>
    <dbReference type="NCBI Taxonomy" id="252671"/>
    <lineage>
        <taxon>Eukaryota</taxon>
        <taxon>Metazoa</taxon>
        <taxon>Cnidaria</taxon>
        <taxon>Hydrozoa</taxon>
        <taxon>Hydroidolina</taxon>
        <taxon>Leptothecata</taxon>
        <taxon>Obeliida</taxon>
        <taxon>Clytiidae</taxon>
        <taxon>Clytia</taxon>
    </lineage>
</organism>
<dbReference type="FunFam" id="2.10.25.10:FF:000188">
    <property type="entry name" value="Laminin subunit gamma 2"/>
    <property type="match status" value="1"/>
</dbReference>
<evidence type="ECO:0000313" key="17">
    <source>
        <dbReference type="EnsemblMetazoa" id="CLYHEMP006048.1"/>
    </source>
</evidence>
<dbReference type="Pfam" id="PF00054">
    <property type="entry name" value="Laminin_G_1"/>
    <property type="match status" value="1"/>
</dbReference>
<evidence type="ECO:0000256" key="9">
    <source>
        <dbReference type="ARBA" id="ARBA00023292"/>
    </source>
</evidence>
<dbReference type="PROSITE" id="PS50027">
    <property type="entry name" value="EGF_LAM_2"/>
    <property type="match status" value="5"/>
</dbReference>
<feature type="disulfide bond" evidence="11">
    <location>
        <begin position="231"/>
        <end position="243"/>
    </location>
</feature>
<evidence type="ECO:0000256" key="8">
    <source>
        <dbReference type="ARBA" id="ARBA00023180"/>
    </source>
</evidence>
<feature type="disulfide bond" evidence="11">
    <location>
        <begin position="214"/>
        <end position="228"/>
    </location>
</feature>
<feature type="compositionally biased region" description="Low complexity" evidence="13">
    <location>
        <begin position="1759"/>
        <end position="1863"/>
    </location>
</feature>
<dbReference type="GO" id="GO:0016020">
    <property type="term" value="C:membrane"/>
    <property type="evidence" value="ECO:0007669"/>
    <property type="project" value="UniProtKB-SubCell"/>
</dbReference>
<accession>A0A7M5V1U5</accession>
<dbReference type="CDD" id="cd00055">
    <property type="entry name" value="EGF_Lam"/>
    <property type="match status" value="4"/>
</dbReference>
<dbReference type="EnsemblMetazoa" id="CLYHEMT006048.1">
    <property type="protein sequence ID" value="CLYHEMP006048.1"/>
    <property type="gene ID" value="CLYHEMG006048"/>
</dbReference>
<evidence type="ECO:0000259" key="14">
    <source>
        <dbReference type="PROSITE" id="PS50025"/>
    </source>
</evidence>
<dbReference type="InterPro" id="IPR000742">
    <property type="entry name" value="EGF"/>
</dbReference>
<evidence type="ECO:0000256" key="13">
    <source>
        <dbReference type="SAM" id="MobiDB-lite"/>
    </source>
</evidence>
<comment type="caution">
    <text evidence="11">Lacks conserved residue(s) required for the propagation of feature annotation.</text>
</comment>
<dbReference type="Pfam" id="PF00053">
    <property type="entry name" value="EGF_laminin"/>
    <property type="match status" value="5"/>
</dbReference>
<dbReference type="CDD" id="cd00110">
    <property type="entry name" value="LamG"/>
    <property type="match status" value="5"/>
</dbReference>
<feature type="disulfide bond" evidence="11">
    <location>
        <begin position="96"/>
        <end position="105"/>
    </location>
</feature>
<dbReference type="InterPro" id="IPR001791">
    <property type="entry name" value="Laminin_G"/>
</dbReference>
<feature type="disulfide bond" evidence="10">
    <location>
        <begin position="2222"/>
        <end position="2249"/>
    </location>
</feature>
<feature type="domain" description="Laminin G" evidence="14">
    <location>
        <begin position="2077"/>
        <end position="2249"/>
    </location>
</feature>
<dbReference type="InterPro" id="IPR002049">
    <property type="entry name" value="LE_dom"/>
</dbReference>
<dbReference type="FunFam" id="2.10.25.10:FF:000209">
    <property type="entry name" value="Laminin subunit alpha 5"/>
    <property type="match status" value="1"/>
</dbReference>
<feature type="compositionally biased region" description="Pro residues" evidence="13">
    <location>
        <begin position="1739"/>
        <end position="1758"/>
    </location>
</feature>
<dbReference type="Gene3D" id="2.60.120.200">
    <property type="match status" value="5"/>
</dbReference>
<feature type="disulfide bond" evidence="11">
    <location>
        <begin position="148"/>
        <end position="157"/>
    </location>
</feature>
<dbReference type="PANTHER" id="PTHR15036">
    <property type="entry name" value="PIKACHURIN-LIKE PROTEIN"/>
    <property type="match status" value="1"/>
</dbReference>
<feature type="coiled-coil region" evidence="12">
    <location>
        <begin position="1057"/>
        <end position="1105"/>
    </location>
</feature>
<dbReference type="FunFam" id="2.10.25.10:FF:000138">
    <property type="entry name" value="Laminin subunit beta 1"/>
    <property type="match status" value="1"/>
</dbReference>
<keyword evidence="18" id="KW-1185">Reference proteome</keyword>
<keyword evidence="3" id="KW-0272">Extracellular matrix</keyword>
<dbReference type="FunFam" id="2.10.25.10:FF:000051">
    <property type="entry name" value="Laminin subunit alpha 4"/>
    <property type="match status" value="1"/>
</dbReference>
<sequence length="2251" mass="245553">MLIILSKLKSIQIRATHDVNIATSSLYDLKMDSAVERGEDLIFGLEECICPLEYAGASCEECRDGYTRQRDGSCKKCECSGKSASCDPENGSCFNCTGNTMGERCEKCKPGYYGESCKPCQCPSTDRQNNFADSCNIQPLTSELVCQCREGYAGLRCEKCADGYYGNPTEEGGSCKPCSCSGNIDLSLTGNCDSVTGECFKCLNNTDGDQCQHCKPGYYGDAVKEKDCQDCKCDSCGSNITPCDRTTGQCQCKPNVEGARCDRCKPNTWRFNACQGCEDCNCGPASESEQCDLETGKCQCKPTVTGKRCDWCELGYYDYSADGCKKCDCPNGGYCDTITGNCSCGIAGEDCTLCPPGYIIEDGKCRECGSCVQNLLARVDNMNINLTMIKENIIPPELLKNVSLGAVNKTFVRLTLESSVFENDLQMLRKAIGFGNYGNFDGDLEFYTYETFRNCEFGSDKPIITVAPPSTPAPVITVLTTTLPPPTPSQTNATTNETEPISRPTESQSTTSPVPSNTTNTVQPPIVITEELLSTKKLPETTTQPQLTTTKIDNNTTITKSNTTMNSKPTTVPLATTTAPIATTTAPIVTTTTKAIVTTTEEFIIGPLEETTESANDFDMGSLKKRRRRQVGACPASLSKVLENSNSKFEISDKKVVRLDQDAKDSSGNATATKRRAQQLVDSMTNFMEDLEGFLKLVKVSVGANGTNLDSDFSLQEARDAIKELRARDFSKVSKASRKEKESSRKAMIIANDLKGKAVVIEKRAKVFDGAFQDIYEAHQHLFNESRSVKKMSENASKVIFMASDVKWRGVVELAENITQQNNITTEDVILLLKSADDAFNMAENSFEKVSNNTGPLAGLMVELRGFVFDLQTKIDSATPVVDRSFKHATELRKLADELDSVLEDTKKYAKTALKAARVYKTIVDAIHEALAAARLANETVSEANRKAISVEEDAKKSKVKSGAVNEEAQALKVELEEKVKVSAKGVVTRHSELKDLRKQIEGRIDVIKDDLVTFERTDKRAMDIMNRSREVVDISKKGQKLSKKYDNEVKKDRVVVKHMQKDINDINALINKTQDNVTRVENKIPELNTSLSEVQRKYEQIEEMIGSNVTNSIDYIKFLISHSKSILDQISLAMKFNASSQLVLDVPKAAYDPSINNEISLMFTIDEGVNDGFLFFIGNGDSPDSNDYLAMEIVAGLLRFHYKLSSGDAQNVTVGIPEPILKSDGSVGRLGLGGRDGRNIEGGGGGIDLKLNDEYRVHVTRNFADASIKVGEIDENGILLPSNILMQRHSARIPSPILNLGAQSDFFVGSVPSGKRIPSALSTRTFQGSMEKIVFNNQTMGLWNWKNTKNVGGAYRRGRLRDKGEYEFLGERSYIKLNVPFPLTYGLQRVELEFTTLDKNGLIFLGMDPPYIFEGAIGFDPAPVNFYALQLEDGYLVSLFDFGAGAVRVKHTNAGRVNEGKVHNITLKGKSRFVRLWVDQQPRGGETTADISLTGRPKFKVSKAFIGGLPMNGYTPHVNVSLDSFVGSIREVSIKGTGSLRFATGYNYNQGFEKPFGHSVSFPSKRSYMKAPACSITLKNSFGFSFQTYAKDGVMLVADGPTETELVIEIRNKQVNVELQQANIRAELQSQISGGLSDGEWHSLTLVIEDGKRISLYLGTDAGLVKSSKPLPKAEVTLEGDMFFGGLEDQEVGFNGNIRQLYMCGSELNMIGDPIGENVFNDAKIGSNTLKAPIELIPPPPPPTIPPTKPPTSPTQPPTTVMTTTTTTAPTTTTSTTTMTTSTTTTTPTTTTTSTTTTTTPTTTTTTTTLAPTTTSTSTTTTTTTTTTPTTTNAPSTTAVQPTTTPSLTEPPTDPPTTSDSDAGWIEETTTSPPQNTTTLSPAPKCSSKLKPLENAYGFGMQDESYIAFDVSSKKLGLEAQYEFSFYTMEEEGLLMSINMKSKYDYEAIYLSGGKVHYIFNAGSGSLTLSSKTKVNDGKWHKLVARRNRRNGILSFDDVLMMAGESPPSSAAVNNIKTLYFGGVPENAMVPAKIPSLAQSPMKGGMRDFKLFGESLGNPIEEIGISDAYDELPYKSAIHFGTNGGYVQKFKQLKVGQDFRISFDVRSRNPSGTLFYVVGKEDFLKITIENIQDDGSIKVTCNNGGGLFSVAYKPEPSVCNGDIYSVLVEKKMKTLKLTVNGAVTEETTTKSSTSADTNSPAYFGGLPVDFQPSDYKPFEGCISKVEINGDPVDFTSDVIKDGAVMAGCPE</sequence>
<feature type="domain" description="Laminin G" evidence="14">
    <location>
        <begin position="1559"/>
        <end position="1728"/>
    </location>
</feature>
<dbReference type="InterPro" id="IPR000034">
    <property type="entry name" value="Laminin_IV"/>
</dbReference>
<protein>
    <submittedName>
        <fullName evidence="17">Uncharacterized protein</fullName>
    </submittedName>
</protein>
<evidence type="ECO:0000259" key="15">
    <source>
        <dbReference type="PROSITE" id="PS50027"/>
    </source>
</evidence>
<evidence type="ECO:0000256" key="7">
    <source>
        <dbReference type="ARBA" id="ARBA00023157"/>
    </source>
</evidence>
<name>A0A7M5V1U5_9CNID</name>
<evidence type="ECO:0000256" key="11">
    <source>
        <dbReference type="PROSITE-ProRule" id="PRU00460"/>
    </source>
</evidence>
<dbReference type="Gene3D" id="2.10.25.10">
    <property type="entry name" value="Laminin"/>
    <property type="match status" value="5"/>
</dbReference>
<evidence type="ECO:0000256" key="5">
    <source>
        <dbReference type="ARBA" id="ARBA00022737"/>
    </source>
</evidence>
<evidence type="ECO:0000256" key="12">
    <source>
        <dbReference type="SAM" id="Coils"/>
    </source>
</evidence>
<feature type="region of interest" description="Disordered" evidence="13">
    <location>
        <begin position="482"/>
        <end position="524"/>
    </location>
</feature>
<feature type="disulfide bond" evidence="11">
    <location>
        <begin position="202"/>
        <end position="211"/>
    </location>
</feature>
<dbReference type="SMART" id="SM00181">
    <property type="entry name" value="EGF"/>
    <property type="match status" value="4"/>
</dbReference>
<evidence type="ECO:0000256" key="4">
    <source>
        <dbReference type="ARBA" id="ARBA00022729"/>
    </source>
</evidence>
<feature type="compositionally biased region" description="Low complexity" evidence="13">
    <location>
        <begin position="509"/>
        <end position="522"/>
    </location>
</feature>
<dbReference type="PRINTS" id="PR00011">
    <property type="entry name" value="EGFLAMININ"/>
</dbReference>
<keyword evidence="8" id="KW-0325">Glycoprotein</keyword>
<keyword evidence="5" id="KW-0677">Repeat</keyword>
<evidence type="ECO:0000259" key="16">
    <source>
        <dbReference type="PROSITE" id="PS51115"/>
    </source>
</evidence>
<feature type="disulfide bond" evidence="11">
    <location>
        <begin position="233"/>
        <end position="250"/>
    </location>
</feature>
<dbReference type="SUPFAM" id="SSF49899">
    <property type="entry name" value="Concanavalin A-like lectins/glucanases"/>
    <property type="match status" value="5"/>
</dbReference>
<evidence type="ECO:0000256" key="6">
    <source>
        <dbReference type="ARBA" id="ARBA00022869"/>
    </source>
</evidence>
<evidence type="ECO:0000256" key="2">
    <source>
        <dbReference type="ARBA" id="ARBA00022525"/>
    </source>
</evidence>
<evidence type="ECO:0000256" key="10">
    <source>
        <dbReference type="PROSITE-ProRule" id="PRU00122"/>
    </source>
</evidence>
<feature type="domain" description="Laminin EGF-like" evidence="15">
    <location>
        <begin position="120"/>
        <end position="177"/>
    </location>
</feature>
<dbReference type="GO" id="GO:0005604">
    <property type="term" value="C:basement membrane"/>
    <property type="evidence" value="ECO:0007669"/>
    <property type="project" value="UniProtKB-SubCell"/>
</dbReference>
<dbReference type="InterPro" id="IPR013320">
    <property type="entry name" value="ConA-like_dom_sf"/>
</dbReference>
<feature type="disulfide bond" evidence="11">
    <location>
        <begin position="252"/>
        <end position="261"/>
    </location>
</feature>
<feature type="domain" description="Laminin EGF-like" evidence="15">
    <location>
        <begin position="178"/>
        <end position="230"/>
    </location>
</feature>
<reference evidence="17" key="1">
    <citation type="submission" date="2021-01" db="UniProtKB">
        <authorList>
            <consortium name="EnsemblMetazoa"/>
        </authorList>
    </citation>
    <scope>IDENTIFICATION</scope>
</reference>
<dbReference type="PROSITE" id="PS01248">
    <property type="entry name" value="EGF_LAM_1"/>
    <property type="match status" value="3"/>
</dbReference>
<dbReference type="FunFam" id="2.10.25.10:FF:000082">
    <property type="entry name" value="Laminin subunit alpha 1"/>
    <property type="match status" value="1"/>
</dbReference>
<feature type="domain" description="Laminin IV type A" evidence="16">
    <location>
        <begin position="1"/>
        <end position="47"/>
    </location>
</feature>
<feature type="compositionally biased region" description="Low complexity" evidence="13">
    <location>
        <begin position="1870"/>
        <end position="1883"/>
    </location>
</feature>
<feature type="region of interest" description="Disordered" evidence="13">
    <location>
        <begin position="1739"/>
        <end position="1888"/>
    </location>
</feature>
<dbReference type="SMART" id="SM00282">
    <property type="entry name" value="LamG"/>
    <property type="match status" value="5"/>
</dbReference>